<proteinExistence type="predicted"/>
<dbReference type="Proteomes" id="UP000299102">
    <property type="component" value="Unassembled WGS sequence"/>
</dbReference>
<feature type="compositionally biased region" description="Polar residues" evidence="1">
    <location>
        <begin position="92"/>
        <end position="101"/>
    </location>
</feature>
<name>A0A4C1WLK5_EUMVA</name>
<reference evidence="2 3" key="1">
    <citation type="journal article" date="2019" name="Commun. Biol.">
        <title>The bagworm genome reveals a unique fibroin gene that provides high tensile strength.</title>
        <authorList>
            <person name="Kono N."/>
            <person name="Nakamura H."/>
            <person name="Ohtoshi R."/>
            <person name="Tomita M."/>
            <person name="Numata K."/>
            <person name="Arakawa K."/>
        </authorList>
    </citation>
    <scope>NUCLEOTIDE SEQUENCE [LARGE SCALE GENOMIC DNA]</scope>
</reference>
<comment type="caution">
    <text evidence="2">The sequence shown here is derived from an EMBL/GenBank/DDBJ whole genome shotgun (WGS) entry which is preliminary data.</text>
</comment>
<accession>A0A4C1WLK5</accession>
<gene>
    <name evidence="2" type="ORF">EVAR_38776_1</name>
</gene>
<sequence length="128" mass="14170">MIRKEESELVYGTIFLGGALDFSEVLMSAIFFGTKFLTAGLKEIGILLRDRTEKNVIIKPTERNLLCEARSEGSDLTSVKNLIDPPVVRVPQSVSHPTRGQNALARRPAALPTSDQRLPVYSQIDPFT</sequence>
<protein>
    <submittedName>
        <fullName evidence="2">Uncharacterized protein</fullName>
    </submittedName>
</protein>
<evidence type="ECO:0000313" key="3">
    <source>
        <dbReference type="Proteomes" id="UP000299102"/>
    </source>
</evidence>
<organism evidence="2 3">
    <name type="scientific">Eumeta variegata</name>
    <name type="common">Bagworm moth</name>
    <name type="synonym">Eumeta japonica</name>
    <dbReference type="NCBI Taxonomy" id="151549"/>
    <lineage>
        <taxon>Eukaryota</taxon>
        <taxon>Metazoa</taxon>
        <taxon>Ecdysozoa</taxon>
        <taxon>Arthropoda</taxon>
        <taxon>Hexapoda</taxon>
        <taxon>Insecta</taxon>
        <taxon>Pterygota</taxon>
        <taxon>Neoptera</taxon>
        <taxon>Endopterygota</taxon>
        <taxon>Lepidoptera</taxon>
        <taxon>Glossata</taxon>
        <taxon>Ditrysia</taxon>
        <taxon>Tineoidea</taxon>
        <taxon>Psychidae</taxon>
        <taxon>Oiketicinae</taxon>
        <taxon>Eumeta</taxon>
    </lineage>
</organism>
<keyword evidence="3" id="KW-1185">Reference proteome</keyword>
<evidence type="ECO:0000256" key="1">
    <source>
        <dbReference type="SAM" id="MobiDB-lite"/>
    </source>
</evidence>
<feature type="region of interest" description="Disordered" evidence="1">
    <location>
        <begin position="90"/>
        <end position="109"/>
    </location>
</feature>
<dbReference type="EMBL" id="BGZK01000580">
    <property type="protein sequence ID" value="GBP51382.1"/>
    <property type="molecule type" value="Genomic_DNA"/>
</dbReference>
<dbReference type="AlphaFoldDB" id="A0A4C1WLK5"/>
<evidence type="ECO:0000313" key="2">
    <source>
        <dbReference type="EMBL" id="GBP51382.1"/>
    </source>
</evidence>